<dbReference type="GO" id="GO:0160097">
    <property type="term" value="F:reverse gyrase activity"/>
    <property type="evidence" value="ECO:0007669"/>
    <property type="project" value="UniProtKB-ARBA"/>
</dbReference>
<dbReference type="Gene3D" id="1.10.460.10">
    <property type="entry name" value="Topoisomerase I, domain 2"/>
    <property type="match status" value="1"/>
</dbReference>
<dbReference type="HOGENOM" id="CLU_002886_0_0_2"/>
<dbReference type="Gene3D" id="2.20.20.30">
    <property type="entry name" value="reverse gyrase domain"/>
    <property type="match status" value="1"/>
</dbReference>
<name>N0BNH0_9EURY</name>
<dbReference type="AlphaFoldDB" id="N0BNH0"/>
<dbReference type="CDD" id="cd18798">
    <property type="entry name" value="SF2_C_reverse_gyrase"/>
    <property type="match status" value="1"/>
</dbReference>
<keyword evidence="9" id="KW-0547">Nucleotide-binding</keyword>
<evidence type="ECO:0000259" key="12">
    <source>
        <dbReference type="PROSITE" id="PS51192"/>
    </source>
</evidence>
<dbReference type="InterPro" id="IPR005736">
    <property type="entry name" value="Reverse_gyrase"/>
</dbReference>
<evidence type="ECO:0000313" key="15">
    <source>
        <dbReference type="Proteomes" id="UP000013307"/>
    </source>
</evidence>
<dbReference type="PROSITE" id="PS50880">
    <property type="entry name" value="TOPRIM"/>
    <property type="match status" value="1"/>
</dbReference>
<dbReference type="CDD" id="cd17924">
    <property type="entry name" value="DDXDc_reverse_gyrase"/>
    <property type="match status" value="1"/>
</dbReference>
<dbReference type="STRING" id="387631.Asulf_02253"/>
<evidence type="ECO:0000256" key="8">
    <source>
        <dbReference type="ARBA" id="ARBA00043976"/>
    </source>
</evidence>
<feature type="domain" description="Helicase ATP-binding" evidence="12">
    <location>
        <begin position="62"/>
        <end position="243"/>
    </location>
</feature>
<evidence type="ECO:0000256" key="2">
    <source>
        <dbReference type="ARBA" id="ARBA00022490"/>
    </source>
</evidence>
<comment type="catalytic activity">
    <reaction evidence="9">
        <text>ATP + H2O = ADP + phosphate + H(+)</text>
        <dbReference type="Rhea" id="RHEA:13065"/>
        <dbReference type="ChEBI" id="CHEBI:15377"/>
        <dbReference type="ChEBI" id="CHEBI:15378"/>
        <dbReference type="ChEBI" id="CHEBI:30616"/>
        <dbReference type="ChEBI" id="CHEBI:43474"/>
        <dbReference type="ChEBI" id="CHEBI:456216"/>
    </reaction>
</comment>
<dbReference type="SMART" id="SM00437">
    <property type="entry name" value="TOP1Ac"/>
    <property type="match status" value="1"/>
</dbReference>
<dbReference type="InterPro" id="IPR013824">
    <property type="entry name" value="Topo_IA_cen_sub1"/>
</dbReference>
<dbReference type="EMBL" id="CP005290">
    <property type="protein sequence ID" value="AGK62206.1"/>
    <property type="molecule type" value="Genomic_DNA"/>
</dbReference>
<dbReference type="Proteomes" id="UP000013307">
    <property type="component" value="Chromosome"/>
</dbReference>
<dbReference type="PANTHER" id="PTHR43505:SF1">
    <property type="entry name" value="REVERSE GYRASE"/>
    <property type="match status" value="1"/>
</dbReference>
<keyword evidence="9" id="KW-0067">ATP-binding</keyword>
<evidence type="ECO:0000256" key="6">
    <source>
        <dbReference type="ARBA" id="ARBA00023125"/>
    </source>
</evidence>
<dbReference type="CDD" id="cd00186">
    <property type="entry name" value="TOP1Ac"/>
    <property type="match status" value="1"/>
</dbReference>
<dbReference type="InterPro" id="IPR023405">
    <property type="entry name" value="Topo_IA_core_domain"/>
</dbReference>
<dbReference type="Gene3D" id="2.60.510.20">
    <property type="match status" value="1"/>
</dbReference>
<dbReference type="SUPFAM" id="SSF56712">
    <property type="entry name" value="Prokaryotic type I DNA topoisomerase"/>
    <property type="match status" value="1"/>
</dbReference>
<dbReference type="GO" id="GO:0006265">
    <property type="term" value="P:DNA topological change"/>
    <property type="evidence" value="ECO:0007669"/>
    <property type="project" value="InterPro"/>
</dbReference>
<dbReference type="GeneID" id="15393885"/>
<dbReference type="Pfam" id="PF00270">
    <property type="entry name" value="DEAD"/>
    <property type="match status" value="1"/>
</dbReference>
<gene>
    <name evidence="14" type="ORF">Asulf_02253</name>
</gene>
<keyword evidence="4 9" id="KW-0862">Zinc</keyword>
<feature type="domain" description="Topo IA-type catalytic" evidence="13">
    <location>
        <begin position="655"/>
        <end position="1042"/>
    </location>
</feature>
<dbReference type="NCBIfam" id="TIGR01054">
    <property type="entry name" value="rgy"/>
    <property type="match status" value="1"/>
</dbReference>
<comment type="function">
    <text evidence="9">Modifies the topological state of DNA by introducing positive supercoils in an ATP-dependent process, increasing the linking number in steps of +1. Binds to single-stranded DNA, transiently cleaves and then rejoins the ends, introducing a positive supercoil in the process. The scissile phosphodiester is attacked by the catalytic tyrosine of the enzyme, resulting in the formation of a DNA-(5'-phosphotyrosyl)-enzyme intermediate. Involved in rewinding DNA strands in regions of the chromosome that have opened up to allow replication, transcription, DNA repair and/or for DNA protection.</text>
</comment>
<dbReference type="Gene3D" id="3.40.50.140">
    <property type="match status" value="1"/>
</dbReference>
<dbReference type="SMART" id="SM00436">
    <property type="entry name" value="TOP1Bc"/>
    <property type="match status" value="1"/>
</dbReference>
<organism evidence="14 15">
    <name type="scientific">Archaeoglobus sulfaticallidus PM70-1</name>
    <dbReference type="NCBI Taxonomy" id="387631"/>
    <lineage>
        <taxon>Archaea</taxon>
        <taxon>Methanobacteriati</taxon>
        <taxon>Methanobacteriota</taxon>
        <taxon>Archaeoglobi</taxon>
        <taxon>Archaeoglobales</taxon>
        <taxon>Archaeoglobaceae</taxon>
        <taxon>Archaeoglobus</taxon>
    </lineage>
</organism>
<comment type="subcellular location">
    <subcellularLocation>
        <location evidence="1">Cytoplasm</location>
    </subcellularLocation>
</comment>
<dbReference type="PROSITE" id="PS51192">
    <property type="entry name" value="HELICASE_ATP_BIND_1"/>
    <property type="match status" value="1"/>
</dbReference>
<dbReference type="InterPro" id="IPR027417">
    <property type="entry name" value="P-loop_NTPase"/>
</dbReference>
<keyword evidence="3 9" id="KW-0863">Zinc-finger</keyword>
<dbReference type="KEGG" id="ast:Asulf_02253"/>
<evidence type="ECO:0000256" key="7">
    <source>
        <dbReference type="ARBA" id="ARBA00023235"/>
    </source>
</evidence>
<dbReference type="InterPro" id="IPR003602">
    <property type="entry name" value="Topo_IA_DNA-bd_dom"/>
</dbReference>
<feature type="coiled-coil region" evidence="10">
    <location>
        <begin position="1010"/>
        <end position="1037"/>
    </location>
</feature>
<evidence type="ECO:0000256" key="1">
    <source>
        <dbReference type="ARBA" id="ARBA00004496"/>
    </source>
</evidence>
<feature type="domain" description="Toprim" evidence="11">
    <location>
        <begin position="488"/>
        <end position="640"/>
    </location>
</feature>
<comment type="similarity">
    <text evidence="8">In the N-terminal section; belongs to the DEAD box helicase family. DDVD subfamily.</text>
</comment>
<accession>N0BNH0</accession>
<keyword evidence="7 9" id="KW-0413">Isomerase</keyword>
<evidence type="ECO:0000256" key="10">
    <source>
        <dbReference type="SAM" id="Coils"/>
    </source>
</evidence>
<evidence type="ECO:0000256" key="9">
    <source>
        <dbReference type="RuleBase" id="RU004026"/>
    </source>
</evidence>
<dbReference type="SUPFAM" id="SSF52540">
    <property type="entry name" value="P-loop containing nucleoside triphosphate hydrolases"/>
    <property type="match status" value="2"/>
</dbReference>
<keyword evidence="6 9" id="KW-0238">DNA-binding</keyword>
<dbReference type="InterPro" id="IPR013826">
    <property type="entry name" value="Topo_IA_cen_sub3"/>
</dbReference>
<dbReference type="eggNOG" id="arCOG01526">
    <property type="taxonomic scope" value="Archaea"/>
</dbReference>
<keyword evidence="5 9" id="KW-0799">Topoisomerase</keyword>
<evidence type="ECO:0000256" key="3">
    <source>
        <dbReference type="ARBA" id="ARBA00022771"/>
    </source>
</evidence>
<dbReference type="InterPro" id="IPR013497">
    <property type="entry name" value="Topo_IA_cen"/>
</dbReference>
<evidence type="ECO:0000259" key="11">
    <source>
        <dbReference type="PROSITE" id="PS50880"/>
    </source>
</evidence>
<dbReference type="Gene3D" id="3.30.56.120">
    <property type="match status" value="1"/>
</dbReference>
<dbReference type="InterPro" id="IPR003601">
    <property type="entry name" value="Topo_IA_2"/>
</dbReference>
<keyword evidence="9" id="KW-0479">Metal-binding</keyword>
<dbReference type="PRINTS" id="PR00417">
    <property type="entry name" value="PRTPISMRASEI"/>
</dbReference>
<proteinExistence type="inferred from homology"/>
<dbReference type="SMART" id="SM00487">
    <property type="entry name" value="DEXDc"/>
    <property type="match status" value="1"/>
</dbReference>
<dbReference type="GO" id="GO:0008270">
    <property type="term" value="F:zinc ion binding"/>
    <property type="evidence" value="ECO:0007669"/>
    <property type="project" value="UniProtKB-KW"/>
</dbReference>
<keyword evidence="15" id="KW-1185">Reference proteome</keyword>
<keyword evidence="10" id="KW-0175">Coiled coil</keyword>
<dbReference type="Gene3D" id="3.40.50.300">
    <property type="entry name" value="P-loop containing nucleotide triphosphate hydrolases"/>
    <property type="match status" value="2"/>
</dbReference>
<evidence type="ECO:0000259" key="13">
    <source>
        <dbReference type="PROSITE" id="PS52039"/>
    </source>
</evidence>
<dbReference type="PANTHER" id="PTHR43505">
    <property type="entry name" value="REVERSE GYRASE"/>
    <property type="match status" value="1"/>
</dbReference>
<dbReference type="RefSeq" id="WP_015591802.1">
    <property type="nucleotide sequence ID" value="NC_021169.1"/>
</dbReference>
<keyword evidence="2" id="KW-0963">Cytoplasm</keyword>
<dbReference type="PROSITE" id="PS52039">
    <property type="entry name" value="TOPO_IA_2"/>
    <property type="match status" value="1"/>
</dbReference>
<dbReference type="Pfam" id="PF01131">
    <property type="entry name" value="Topoisom_bac"/>
    <property type="match status" value="1"/>
</dbReference>
<evidence type="ECO:0000313" key="14">
    <source>
        <dbReference type="EMBL" id="AGK62206.1"/>
    </source>
</evidence>
<evidence type="ECO:0000256" key="4">
    <source>
        <dbReference type="ARBA" id="ARBA00022833"/>
    </source>
</evidence>
<dbReference type="InterPro" id="IPR014001">
    <property type="entry name" value="Helicase_ATP-bd"/>
</dbReference>
<protein>
    <recommendedName>
        <fullName evidence="9">Reverse gyrase</fullName>
    </recommendedName>
</protein>
<dbReference type="InterPro" id="IPR011545">
    <property type="entry name" value="DEAD/DEAH_box_helicase_dom"/>
</dbReference>
<dbReference type="InterPro" id="IPR006171">
    <property type="entry name" value="TOPRIM_dom"/>
</dbReference>
<dbReference type="Gene3D" id="1.10.290.10">
    <property type="entry name" value="Topoisomerase I, domain 4"/>
    <property type="match status" value="1"/>
</dbReference>
<dbReference type="OrthoDB" id="30963at2157"/>
<dbReference type="GO" id="GO:0003677">
    <property type="term" value="F:DNA binding"/>
    <property type="evidence" value="ECO:0007669"/>
    <property type="project" value="UniProtKB-KW"/>
</dbReference>
<evidence type="ECO:0000256" key="5">
    <source>
        <dbReference type="ARBA" id="ARBA00023029"/>
    </source>
</evidence>
<dbReference type="GO" id="GO:0005524">
    <property type="term" value="F:ATP binding"/>
    <property type="evidence" value="ECO:0007669"/>
    <property type="project" value="UniProtKB-KW"/>
</dbReference>
<dbReference type="Pfam" id="PF01751">
    <property type="entry name" value="Toprim"/>
    <property type="match status" value="1"/>
</dbReference>
<reference evidence="14 15" key="1">
    <citation type="journal article" date="2013" name="Genome Announc.">
        <title>Complete Genome Sequence of the Thermophilic and Facultatively Chemolithoautotrophic Sulfate Reducer Archaeoglobus sulfaticallidus Strain PM70-1T.</title>
        <authorList>
            <person name="Stokke R."/>
            <person name="Hocking W.P."/>
            <person name="Steinsbu B.O."/>
            <person name="Steen I.H."/>
        </authorList>
    </citation>
    <scope>NUCLEOTIDE SEQUENCE [LARGE SCALE GENOMIC DNA]</scope>
    <source>
        <strain evidence="14">PM70-1</strain>
    </source>
</reference>
<dbReference type="SMART" id="SM00493">
    <property type="entry name" value="TOPRIM"/>
    <property type="match status" value="1"/>
</dbReference>
<sequence>MQVIYEGLCPVCDGDLSLNEIEATICNAKRQSLCREDYEVEEFVSLFNSCVGRIRKLQLLWAKRVLRNESFCITSPTGSGKTAFGLAMSIFLAKKGKKCYLIFPTTVLVVQAFERINSMLESLKLNLKVGYYHGKLKKEEKEDFMKNIGNFNIIITSSQFLSKNFDVLKNYRFDFIFVDDVDAILKASRNVERILTLLGLNPELDGKNPAENKGIGCLVVSTATAKKGKKAELFRKLLNFDIGSPSHVRNIEDFVIMHDEIEALKNIMRELGNGGIIYTSSERIGELTEKLNEFRIGVVTSKKNDFEMFKAGEVDYLIGTAHYYGSLVRGLDLPEKIRYAIFVGFPVFKMKVEDIDSASENQLRIIARILGINANDAKLKEKIKEAMKKERIVSDVVVKDNTITFPDLRTYIQASGRTSRLLSTGLTKGASFVIEKDADLVSAIIKRARYYDIEFRMANLDEIDFDRLKREIKESRQRKEGHQDLIKPALLVVESPTKARQISRFFGKPSVKILDGVPVYEVAMEDYVLFITASIGHLTDLVTDRGFHGVEVGQDFIPVYASIKRCKSCGYQFTSGSCPKCKGEFDDSKQRILALRKLAYDTGFVIVGTDPDTEGEKIAWDIKNLLACGEIRRAEFHEVTKKAVRNAIRNLRDVDENLVKAQMFRRIEDRWIGFSLSEKLWKIFNNRNLSAGRAQTPVLGWIIDRFEKSKRKKDVAIIEDFGIFVDDSEIIKLLKSKLKNKKKVKVRIEKIDERVEERVLPPYTTESLLIDAGRILKIPAREAMSLAQDLFENGLITYHRTDSTRVSDDGLRVAKEYLGEDFRGRHWSSEGAHECIRPTKPFDKNTVMRLIEEGILYAEKLTFRHFALYDLIFRRFMASQSTAEIRFERYSISLNGKIIEHEIPVSARGRSYELYKSVLLREPLPRGEAEVSVKTIKIAEAKPLTQAEVVGLMRERKIGRPSTYATIIDKLFLRRYIFEKNGFLIPSRLGMDVFSYLSKNYGKFVSEHRTRELEEKMEEIEKGIQDYYQALKELYEEIKEIK</sequence>
<dbReference type="GO" id="GO:0005737">
    <property type="term" value="C:cytoplasm"/>
    <property type="evidence" value="ECO:0007669"/>
    <property type="project" value="UniProtKB-SubCell"/>
</dbReference>